<dbReference type="SUPFAM" id="SSF50630">
    <property type="entry name" value="Acid proteases"/>
    <property type="match status" value="1"/>
</dbReference>
<dbReference type="InterPro" id="IPR032799">
    <property type="entry name" value="TAXi_C"/>
</dbReference>
<dbReference type="InParanoid" id="A0A1Q3D4D4"/>
<dbReference type="GO" id="GO:0005576">
    <property type="term" value="C:extracellular region"/>
    <property type="evidence" value="ECO:0007669"/>
    <property type="project" value="TreeGrafter"/>
</dbReference>
<dbReference type="InterPro" id="IPR033121">
    <property type="entry name" value="PEPTIDASE_A1"/>
</dbReference>
<evidence type="ECO:0000256" key="2">
    <source>
        <dbReference type="ARBA" id="ARBA00022670"/>
    </source>
</evidence>
<dbReference type="OrthoDB" id="2747330at2759"/>
<dbReference type="InterPro" id="IPR001461">
    <property type="entry name" value="Aspartic_peptidase_A1"/>
</dbReference>
<dbReference type="PROSITE" id="PS51767">
    <property type="entry name" value="PEPTIDASE_A1"/>
    <property type="match status" value="1"/>
</dbReference>
<evidence type="ECO:0000313" key="9">
    <source>
        <dbReference type="EMBL" id="GAV87366.1"/>
    </source>
</evidence>
<sequence length="354" mass="38855">MSSKIVPDTGEYLMIFSIGTPPTQVQAIVDTGSDLTWVQCIPCKNGQILIPSIFDPSKSSTYQSLSCFHPSCDNLRERRLDCQKIQEPCYYKERYTDGSTTKGTLAYDKFLFEDYLGDIVDVGNVEFGCSSQSLGIFPGNQFGIVGLNRGPLSLVSQLGIKRFAYCMVAPENQGSGGRIYFGSEAVLSGGQTPLVKGNNPDFYFLTLDGISVGDQRIPIPSGTFDMTAYGGGGFMIDAGTQYTSLRAEAHEALVQALRQAIDLPQTRSSRLCFIGTFDDLALQPDVTFHFKGTDVTLMKETTYIKQKDGRLCLAILKSTSLLSMFGNVQQQNYYVGYDLETGMVSFAPVDCNIY</sequence>
<evidence type="ECO:0000259" key="8">
    <source>
        <dbReference type="PROSITE" id="PS51767"/>
    </source>
</evidence>
<dbReference type="PANTHER" id="PTHR47967:SF91">
    <property type="entry name" value="PEPTIDASE A1 DOMAIN-CONTAINING PROTEIN"/>
    <property type="match status" value="1"/>
</dbReference>
<keyword evidence="4 7" id="KW-0378">Hydrolase</keyword>
<reference evidence="10" key="1">
    <citation type="submission" date="2016-04" db="EMBL/GenBank/DDBJ databases">
        <title>Cephalotus genome sequencing.</title>
        <authorList>
            <person name="Fukushima K."/>
            <person name="Hasebe M."/>
            <person name="Fang X."/>
        </authorList>
    </citation>
    <scope>NUCLEOTIDE SEQUENCE [LARGE SCALE GENOMIC DNA]</scope>
    <source>
        <strain evidence="10">cv. St1</strain>
    </source>
</reference>
<dbReference type="GO" id="GO:0004190">
    <property type="term" value="F:aspartic-type endopeptidase activity"/>
    <property type="evidence" value="ECO:0007669"/>
    <property type="project" value="UniProtKB-KW"/>
</dbReference>
<keyword evidence="5" id="KW-0325">Glycoprotein</keyword>
<evidence type="ECO:0000256" key="3">
    <source>
        <dbReference type="ARBA" id="ARBA00022750"/>
    </source>
</evidence>
<evidence type="ECO:0000256" key="5">
    <source>
        <dbReference type="ARBA" id="ARBA00023180"/>
    </source>
</evidence>
<dbReference type="PRINTS" id="PR00792">
    <property type="entry name" value="PEPSIN"/>
</dbReference>
<protein>
    <submittedName>
        <fullName evidence="9">Asp domain-containing protein</fullName>
    </submittedName>
</protein>
<dbReference type="Pfam" id="PF14541">
    <property type="entry name" value="TAXi_C"/>
    <property type="match status" value="1"/>
</dbReference>
<dbReference type="GO" id="GO:0006508">
    <property type="term" value="P:proteolysis"/>
    <property type="evidence" value="ECO:0007669"/>
    <property type="project" value="UniProtKB-KW"/>
</dbReference>
<feature type="active site" evidence="6">
    <location>
        <position position="237"/>
    </location>
</feature>
<organism evidence="9 10">
    <name type="scientific">Cephalotus follicularis</name>
    <name type="common">Albany pitcher plant</name>
    <dbReference type="NCBI Taxonomy" id="3775"/>
    <lineage>
        <taxon>Eukaryota</taxon>
        <taxon>Viridiplantae</taxon>
        <taxon>Streptophyta</taxon>
        <taxon>Embryophyta</taxon>
        <taxon>Tracheophyta</taxon>
        <taxon>Spermatophyta</taxon>
        <taxon>Magnoliopsida</taxon>
        <taxon>eudicotyledons</taxon>
        <taxon>Gunneridae</taxon>
        <taxon>Pentapetalae</taxon>
        <taxon>rosids</taxon>
        <taxon>fabids</taxon>
        <taxon>Oxalidales</taxon>
        <taxon>Cephalotaceae</taxon>
        <taxon>Cephalotus</taxon>
    </lineage>
</organism>
<dbReference type="CDD" id="cd05476">
    <property type="entry name" value="pepsin_A_like_plant"/>
    <property type="match status" value="1"/>
</dbReference>
<dbReference type="InterPro" id="IPR021109">
    <property type="entry name" value="Peptidase_aspartic_dom_sf"/>
</dbReference>
<evidence type="ECO:0000313" key="10">
    <source>
        <dbReference type="Proteomes" id="UP000187406"/>
    </source>
</evidence>
<comment type="similarity">
    <text evidence="1 7">Belongs to the peptidase A1 family.</text>
</comment>
<dbReference type="EMBL" id="BDDD01004281">
    <property type="protein sequence ID" value="GAV87366.1"/>
    <property type="molecule type" value="Genomic_DNA"/>
</dbReference>
<accession>A0A1Q3D4D4</accession>
<gene>
    <name evidence="9" type="ORF">CFOL_v3_30792</name>
</gene>
<feature type="active site" evidence="6">
    <location>
        <position position="30"/>
    </location>
</feature>
<dbReference type="InterPro" id="IPR032861">
    <property type="entry name" value="TAXi_N"/>
</dbReference>
<dbReference type="AlphaFoldDB" id="A0A1Q3D4D4"/>
<evidence type="ECO:0000256" key="6">
    <source>
        <dbReference type="PIRSR" id="PIRSR601461-1"/>
    </source>
</evidence>
<feature type="domain" description="Peptidase A1" evidence="8">
    <location>
        <begin position="12"/>
        <end position="347"/>
    </location>
</feature>
<dbReference type="InterPro" id="IPR034161">
    <property type="entry name" value="Pepsin-like_plant"/>
</dbReference>
<evidence type="ECO:0000256" key="7">
    <source>
        <dbReference type="RuleBase" id="RU000454"/>
    </source>
</evidence>
<dbReference type="Pfam" id="PF14543">
    <property type="entry name" value="TAXi_N"/>
    <property type="match status" value="1"/>
</dbReference>
<name>A0A1Q3D4D4_CEPFO</name>
<dbReference type="InterPro" id="IPR051708">
    <property type="entry name" value="Plant_Aspart_Prot_A1"/>
</dbReference>
<keyword evidence="3 7" id="KW-0064">Aspartyl protease</keyword>
<dbReference type="PROSITE" id="PS00141">
    <property type="entry name" value="ASP_PROTEASE"/>
    <property type="match status" value="1"/>
</dbReference>
<dbReference type="PANTHER" id="PTHR47967">
    <property type="entry name" value="OS07G0603500 PROTEIN-RELATED"/>
    <property type="match status" value="1"/>
</dbReference>
<keyword evidence="10" id="KW-1185">Reference proteome</keyword>
<evidence type="ECO:0000256" key="4">
    <source>
        <dbReference type="ARBA" id="ARBA00022801"/>
    </source>
</evidence>
<proteinExistence type="inferred from homology"/>
<dbReference type="Gene3D" id="2.40.70.10">
    <property type="entry name" value="Acid Proteases"/>
    <property type="match status" value="2"/>
</dbReference>
<dbReference type="Proteomes" id="UP000187406">
    <property type="component" value="Unassembled WGS sequence"/>
</dbReference>
<keyword evidence="2 7" id="KW-0645">Protease</keyword>
<dbReference type="InterPro" id="IPR001969">
    <property type="entry name" value="Aspartic_peptidase_AS"/>
</dbReference>
<comment type="caution">
    <text evidence="9">The sequence shown here is derived from an EMBL/GenBank/DDBJ whole genome shotgun (WGS) entry which is preliminary data.</text>
</comment>
<evidence type="ECO:0000256" key="1">
    <source>
        <dbReference type="ARBA" id="ARBA00007447"/>
    </source>
</evidence>
<dbReference type="STRING" id="3775.A0A1Q3D4D4"/>